<dbReference type="PANTHER" id="PTHR43833:SF7">
    <property type="entry name" value="KTR SYSTEM POTASSIUM UPTAKE PROTEIN C"/>
    <property type="match status" value="1"/>
</dbReference>
<dbReference type="Proteomes" id="UP000324209">
    <property type="component" value="Chromosome"/>
</dbReference>
<dbReference type="SUPFAM" id="SSF116726">
    <property type="entry name" value="TrkA C-terminal domain-like"/>
    <property type="match status" value="1"/>
</dbReference>
<dbReference type="PANTHER" id="PTHR43833">
    <property type="entry name" value="POTASSIUM CHANNEL PROTEIN 2-RELATED-RELATED"/>
    <property type="match status" value="1"/>
</dbReference>
<gene>
    <name evidence="2" type="ORF">EXM22_17790</name>
</gene>
<name>A0A5C1QSZ4_9SPIO</name>
<dbReference type="InterPro" id="IPR006037">
    <property type="entry name" value="RCK_C"/>
</dbReference>
<dbReference type="Pfam" id="PF02254">
    <property type="entry name" value="TrkA_N"/>
    <property type="match status" value="1"/>
</dbReference>
<evidence type="ECO:0000259" key="1">
    <source>
        <dbReference type="PROSITE" id="PS51202"/>
    </source>
</evidence>
<dbReference type="InterPro" id="IPR036721">
    <property type="entry name" value="RCK_C_sf"/>
</dbReference>
<dbReference type="KEGG" id="ock:EXM22_17790"/>
<dbReference type="Pfam" id="PF02080">
    <property type="entry name" value="TrkA_C"/>
    <property type="match status" value="1"/>
</dbReference>
<dbReference type="PROSITE" id="PS51202">
    <property type="entry name" value="RCK_C"/>
    <property type="match status" value="1"/>
</dbReference>
<dbReference type="RefSeq" id="WP_149487816.1">
    <property type="nucleotide sequence ID" value="NZ_CP036150.1"/>
</dbReference>
<organism evidence="2 3">
    <name type="scientific">Oceanispirochaeta crateris</name>
    <dbReference type="NCBI Taxonomy" id="2518645"/>
    <lineage>
        <taxon>Bacteria</taxon>
        <taxon>Pseudomonadati</taxon>
        <taxon>Spirochaetota</taxon>
        <taxon>Spirochaetia</taxon>
        <taxon>Spirochaetales</taxon>
        <taxon>Spirochaetaceae</taxon>
        <taxon>Oceanispirochaeta</taxon>
    </lineage>
</organism>
<dbReference type="EMBL" id="CP036150">
    <property type="protein sequence ID" value="QEN09744.1"/>
    <property type="molecule type" value="Genomic_DNA"/>
</dbReference>
<dbReference type="InterPro" id="IPR036291">
    <property type="entry name" value="NAD(P)-bd_dom_sf"/>
</dbReference>
<reference evidence="2 3" key="1">
    <citation type="submission" date="2019-02" db="EMBL/GenBank/DDBJ databases">
        <title>Complete Genome Sequence and Methylome Analysis of free living Spirochaetas.</title>
        <authorList>
            <person name="Fomenkov A."/>
            <person name="Dubinina G."/>
            <person name="Leshcheva N."/>
            <person name="Mikheeva N."/>
            <person name="Grabovich M."/>
            <person name="Vincze T."/>
            <person name="Roberts R.J."/>
        </authorList>
    </citation>
    <scope>NUCLEOTIDE SEQUENCE [LARGE SCALE GENOMIC DNA]</scope>
    <source>
        <strain evidence="2 3">K2</strain>
    </source>
</reference>
<accession>A0A5C1QSZ4</accession>
<dbReference type="InterPro" id="IPR003148">
    <property type="entry name" value="RCK_N"/>
</dbReference>
<feature type="domain" description="RCK C-terminal" evidence="1">
    <location>
        <begin position="135"/>
        <end position="221"/>
    </location>
</feature>
<dbReference type="GO" id="GO:0006813">
    <property type="term" value="P:potassium ion transport"/>
    <property type="evidence" value="ECO:0007669"/>
    <property type="project" value="InterPro"/>
</dbReference>
<dbReference type="GO" id="GO:0008324">
    <property type="term" value="F:monoatomic cation transmembrane transporter activity"/>
    <property type="evidence" value="ECO:0007669"/>
    <property type="project" value="InterPro"/>
</dbReference>
<proteinExistence type="predicted"/>
<protein>
    <submittedName>
        <fullName evidence="2">TrkA family potassium uptake protein</fullName>
    </submittedName>
</protein>
<evidence type="ECO:0000313" key="3">
    <source>
        <dbReference type="Proteomes" id="UP000324209"/>
    </source>
</evidence>
<keyword evidence="3" id="KW-1185">Reference proteome</keyword>
<evidence type="ECO:0000313" key="2">
    <source>
        <dbReference type="EMBL" id="QEN09744.1"/>
    </source>
</evidence>
<dbReference type="InterPro" id="IPR050721">
    <property type="entry name" value="Trk_Ktr_HKT_K-transport"/>
</dbReference>
<dbReference type="AlphaFoldDB" id="A0A5C1QSZ4"/>
<dbReference type="OrthoDB" id="350291at2"/>
<dbReference type="Gene3D" id="3.40.50.720">
    <property type="entry name" value="NAD(P)-binding Rossmann-like Domain"/>
    <property type="match status" value="1"/>
</dbReference>
<sequence length="237" mass="26403">MKKQLAIIGLSSFTSRILEQLESFNCEILLIDKDPAIIEAYKNRVHQAFIADVLNEKTIGKLIPPDIYAVIVDPGDRIEVSILVTNYLKKLGVKKIFVRAETDEHGEILNLIGAEHVVYPNREAAMRLAPILLSSHLLSYMPISSEMVLAEVQVPPIILGLKLVESGIRDKMNLNVVGLRGKKTGSEYVFVAPDYVFQEGDVLLIAGAEKDVQDFSDATVINNKPGFTSMFNRFFSR</sequence>
<dbReference type="SUPFAM" id="SSF51735">
    <property type="entry name" value="NAD(P)-binding Rossmann-fold domains"/>
    <property type="match status" value="1"/>
</dbReference>
<dbReference type="Gene3D" id="3.30.70.1450">
    <property type="entry name" value="Regulator of K+ conductance, C-terminal domain"/>
    <property type="match status" value="1"/>
</dbReference>